<reference evidence="1 2" key="1">
    <citation type="submission" date="2024-05" db="EMBL/GenBank/DDBJ databases">
        <title>Genome sequencing and assembly of Indian major carp, Cirrhinus mrigala (Hamilton, 1822).</title>
        <authorList>
            <person name="Mohindra V."/>
            <person name="Chowdhury L.M."/>
            <person name="Lal K."/>
            <person name="Jena J.K."/>
        </authorList>
    </citation>
    <scope>NUCLEOTIDE SEQUENCE [LARGE SCALE GENOMIC DNA]</scope>
    <source>
        <strain evidence="1">CM1030</strain>
        <tissue evidence="1">Blood</tissue>
    </source>
</reference>
<keyword evidence="2" id="KW-1185">Reference proteome</keyword>
<proteinExistence type="predicted"/>
<gene>
    <name evidence="1" type="ORF">M9458_054287</name>
</gene>
<evidence type="ECO:0000313" key="2">
    <source>
        <dbReference type="Proteomes" id="UP001529510"/>
    </source>
</evidence>
<protein>
    <submittedName>
        <fullName evidence="1">Uncharacterized protein</fullName>
    </submittedName>
</protein>
<sequence>MAHQMALSIIGGLGGKWWAGLWAWSGTDEIILGTDGEWRSVSCQCPLHKGSETIFGQWRSPRGVQASITECRVAGEMSNVQEQSGMVLELSFPLLQQKEEVFQAKERIHTTQRKQKWD</sequence>
<evidence type="ECO:0000313" key="1">
    <source>
        <dbReference type="EMBL" id="KAL0150470.1"/>
    </source>
</evidence>
<organism evidence="1 2">
    <name type="scientific">Cirrhinus mrigala</name>
    <name type="common">Mrigala</name>
    <dbReference type="NCBI Taxonomy" id="683832"/>
    <lineage>
        <taxon>Eukaryota</taxon>
        <taxon>Metazoa</taxon>
        <taxon>Chordata</taxon>
        <taxon>Craniata</taxon>
        <taxon>Vertebrata</taxon>
        <taxon>Euteleostomi</taxon>
        <taxon>Actinopterygii</taxon>
        <taxon>Neopterygii</taxon>
        <taxon>Teleostei</taxon>
        <taxon>Ostariophysi</taxon>
        <taxon>Cypriniformes</taxon>
        <taxon>Cyprinidae</taxon>
        <taxon>Labeoninae</taxon>
        <taxon>Labeonini</taxon>
        <taxon>Cirrhinus</taxon>
    </lineage>
</organism>
<dbReference type="Proteomes" id="UP001529510">
    <property type="component" value="Unassembled WGS sequence"/>
</dbReference>
<comment type="caution">
    <text evidence="1">The sequence shown here is derived from an EMBL/GenBank/DDBJ whole genome shotgun (WGS) entry which is preliminary data.</text>
</comment>
<name>A0ABD0MJY6_CIRMR</name>
<accession>A0ABD0MJY6</accession>
<dbReference type="AlphaFoldDB" id="A0ABD0MJY6"/>
<dbReference type="EMBL" id="JAMKFB020000295">
    <property type="protein sequence ID" value="KAL0150470.1"/>
    <property type="molecule type" value="Genomic_DNA"/>
</dbReference>